<reference evidence="3" key="2">
    <citation type="journal article" date="2017" name="Nat. Plants">
        <title>The Aegilops tauschii genome reveals multiple impacts of transposons.</title>
        <authorList>
            <person name="Zhao G."/>
            <person name="Zou C."/>
            <person name="Li K."/>
            <person name="Wang K."/>
            <person name="Li T."/>
            <person name="Gao L."/>
            <person name="Zhang X."/>
            <person name="Wang H."/>
            <person name="Yang Z."/>
            <person name="Liu X."/>
            <person name="Jiang W."/>
            <person name="Mao L."/>
            <person name="Kong X."/>
            <person name="Jiao Y."/>
            <person name="Jia J."/>
        </authorList>
    </citation>
    <scope>NUCLEOTIDE SEQUENCE [LARGE SCALE GENOMIC DNA]</scope>
    <source>
        <strain evidence="3">cv. AL8/78</strain>
    </source>
</reference>
<dbReference type="Gramene" id="AET5Gv20491400.3">
    <property type="protein sequence ID" value="AET5Gv20491400.3"/>
    <property type="gene ID" value="AET5Gv20491400"/>
</dbReference>
<organism evidence="2 3">
    <name type="scientific">Aegilops tauschii subsp. strangulata</name>
    <name type="common">Goatgrass</name>
    <dbReference type="NCBI Taxonomy" id="200361"/>
    <lineage>
        <taxon>Eukaryota</taxon>
        <taxon>Viridiplantae</taxon>
        <taxon>Streptophyta</taxon>
        <taxon>Embryophyta</taxon>
        <taxon>Tracheophyta</taxon>
        <taxon>Spermatophyta</taxon>
        <taxon>Magnoliopsida</taxon>
        <taxon>Liliopsida</taxon>
        <taxon>Poales</taxon>
        <taxon>Poaceae</taxon>
        <taxon>BOP clade</taxon>
        <taxon>Pooideae</taxon>
        <taxon>Triticodae</taxon>
        <taxon>Triticeae</taxon>
        <taxon>Triticinae</taxon>
        <taxon>Aegilops</taxon>
    </lineage>
</organism>
<feature type="compositionally biased region" description="Low complexity" evidence="1">
    <location>
        <begin position="132"/>
        <end position="149"/>
    </location>
</feature>
<dbReference type="AlphaFoldDB" id="A0A453KR75"/>
<evidence type="ECO:0000256" key="1">
    <source>
        <dbReference type="SAM" id="MobiDB-lite"/>
    </source>
</evidence>
<evidence type="ECO:0000313" key="3">
    <source>
        <dbReference type="Proteomes" id="UP000015105"/>
    </source>
</evidence>
<feature type="region of interest" description="Disordered" evidence="1">
    <location>
        <begin position="132"/>
        <end position="160"/>
    </location>
</feature>
<keyword evidence="3" id="KW-1185">Reference proteome</keyword>
<name>A0A453KR75_AEGTS</name>
<sequence length="160" mass="17228">MYNDQGGAGAHVADYCQDRLHAVLAQEVCAAEDRVGAFDDLSKKQWGNTFIGCFYRVEVTVVRCSVAVFDVLAIAMGTRVGNLDLELGLPANDSSSRLPRSTAPRCSCHVATGSASPSPRLSSPCRPWPSETFTLRPASSSRRGAASARLESRANARRRL</sequence>
<reference evidence="2" key="3">
    <citation type="journal article" date="2017" name="Nature">
        <title>Genome sequence of the progenitor of the wheat D genome Aegilops tauschii.</title>
        <authorList>
            <person name="Luo M.C."/>
            <person name="Gu Y.Q."/>
            <person name="Puiu D."/>
            <person name="Wang H."/>
            <person name="Twardziok S.O."/>
            <person name="Deal K.R."/>
            <person name="Huo N."/>
            <person name="Zhu T."/>
            <person name="Wang L."/>
            <person name="Wang Y."/>
            <person name="McGuire P.E."/>
            <person name="Liu S."/>
            <person name="Long H."/>
            <person name="Ramasamy R.K."/>
            <person name="Rodriguez J.C."/>
            <person name="Van S.L."/>
            <person name="Yuan L."/>
            <person name="Wang Z."/>
            <person name="Xia Z."/>
            <person name="Xiao L."/>
            <person name="Anderson O.D."/>
            <person name="Ouyang S."/>
            <person name="Liang Y."/>
            <person name="Zimin A.V."/>
            <person name="Pertea G."/>
            <person name="Qi P."/>
            <person name="Bennetzen J.L."/>
            <person name="Dai X."/>
            <person name="Dawson M.W."/>
            <person name="Muller H.G."/>
            <person name="Kugler K."/>
            <person name="Rivarola-Duarte L."/>
            <person name="Spannagl M."/>
            <person name="Mayer K.F.X."/>
            <person name="Lu F.H."/>
            <person name="Bevan M.W."/>
            <person name="Leroy P."/>
            <person name="Li P."/>
            <person name="You F.M."/>
            <person name="Sun Q."/>
            <person name="Liu Z."/>
            <person name="Lyons E."/>
            <person name="Wicker T."/>
            <person name="Salzberg S.L."/>
            <person name="Devos K.M."/>
            <person name="Dvorak J."/>
        </authorList>
    </citation>
    <scope>NUCLEOTIDE SEQUENCE [LARGE SCALE GENOMIC DNA]</scope>
    <source>
        <strain evidence="2">cv. AL8/78</strain>
    </source>
</reference>
<reference evidence="2" key="5">
    <citation type="journal article" date="2021" name="G3 (Bethesda)">
        <title>Aegilops tauschii genome assembly Aet v5.0 features greater sequence contiguity and improved annotation.</title>
        <authorList>
            <person name="Wang L."/>
            <person name="Zhu T."/>
            <person name="Rodriguez J.C."/>
            <person name="Deal K.R."/>
            <person name="Dubcovsky J."/>
            <person name="McGuire P.E."/>
            <person name="Lux T."/>
            <person name="Spannagl M."/>
            <person name="Mayer K.F.X."/>
            <person name="Baldrich P."/>
            <person name="Meyers B.C."/>
            <person name="Huo N."/>
            <person name="Gu Y.Q."/>
            <person name="Zhou H."/>
            <person name="Devos K.M."/>
            <person name="Bennetzen J.L."/>
            <person name="Unver T."/>
            <person name="Budak H."/>
            <person name="Gulick P.J."/>
            <person name="Galiba G."/>
            <person name="Kalapos B."/>
            <person name="Nelson D.R."/>
            <person name="Li P."/>
            <person name="You F.M."/>
            <person name="Luo M.C."/>
            <person name="Dvorak J."/>
        </authorList>
    </citation>
    <scope>NUCLEOTIDE SEQUENCE [LARGE SCALE GENOMIC DNA]</scope>
    <source>
        <strain evidence="2">cv. AL8/78</strain>
    </source>
</reference>
<dbReference type="EnsemblPlants" id="AET5Gv20491400.3">
    <property type="protein sequence ID" value="AET5Gv20491400.3"/>
    <property type="gene ID" value="AET5Gv20491400"/>
</dbReference>
<dbReference type="Proteomes" id="UP000015105">
    <property type="component" value="Chromosome 5D"/>
</dbReference>
<proteinExistence type="predicted"/>
<protein>
    <submittedName>
        <fullName evidence="2">Uncharacterized protein</fullName>
    </submittedName>
</protein>
<reference evidence="3" key="1">
    <citation type="journal article" date="2014" name="Science">
        <title>Ancient hybridizations among the ancestral genomes of bread wheat.</title>
        <authorList>
            <consortium name="International Wheat Genome Sequencing Consortium,"/>
            <person name="Marcussen T."/>
            <person name="Sandve S.R."/>
            <person name="Heier L."/>
            <person name="Spannagl M."/>
            <person name="Pfeifer M."/>
            <person name="Jakobsen K.S."/>
            <person name="Wulff B.B."/>
            <person name="Steuernagel B."/>
            <person name="Mayer K.F."/>
            <person name="Olsen O.A."/>
        </authorList>
    </citation>
    <scope>NUCLEOTIDE SEQUENCE [LARGE SCALE GENOMIC DNA]</scope>
    <source>
        <strain evidence="3">cv. AL8/78</strain>
    </source>
</reference>
<accession>A0A453KR75</accession>
<reference evidence="2" key="4">
    <citation type="submission" date="2019-03" db="UniProtKB">
        <authorList>
            <consortium name="EnsemblPlants"/>
        </authorList>
    </citation>
    <scope>IDENTIFICATION</scope>
</reference>
<evidence type="ECO:0000313" key="2">
    <source>
        <dbReference type="EnsemblPlants" id="AET5Gv20491400.3"/>
    </source>
</evidence>